<evidence type="ECO:0000313" key="2">
    <source>
        <dbReference type="EMBL" id="STU47096.1"/>
    </source>
</evidence>
<dbReference type="Proteomes" id="UP000254141">
    <property type="component" value="Unassembled WGS sequence"/>
</dbReference>
<proteinExistence type="predicted"/>
<evidence type="ECO:0000313" key="3">
    <source>
        <dbReference type="EMBL" id="STU78243.1"/>
    </source>
</evidence>
<evidence type="ECO:0000313" key="7">
    <source>
        <dbReference type="Proteomes" id="UP000254387"/>
    </source>
</evidence>
<evidence type="ECO:0000313" key="6">
    <source>
        <dbReference type="Proteomes" id="UP000254141"/>
    </source>
</evidence>
<dbReference type="AlphaFoldDB" id="A0A377Y8T1"/>
<keyword evidence="1" id="KW-1133">Transmembrane helix</keyword>
<feature type="transmembrane region" description="Helical" evidence="1">
    <location>
        <begin position="12"/>
        <end position="33"/>
    </location>
</feature>
<dbReference type="Proteomes" id="UP000255167">
    <property type="component" value="Unassembled WGS sequence"/>
</dbReference>
<evidence type="ECO:0000313" key="5">
    <source>
        <dbReference type="EMBL" id="STX08046.1"/>
    </source>
</evidence>
<dbReference type="EMBL" id="UGLU01000003">
    <property type="protein sequence ID" value="STW25785.1"/>
    <property type="molecule type" value="Genomic_DNA"/>
</dbReference>
<organism evidence="4 6">
    <name type="scientific">Klebsiella pneumoniae</name>
    <dbReference type="NCBI Taxonomy" id="573"/>
    <lineage>
        <taxon>Bacteria</taxon>
        <taxon>Pseudomonadati</taxon>
        <taxon>Pseudomonadota</taxon>
        <taxon>Gammaproteobacteria</taxon>
        <taxon>Enterobacterales</taxon>
        <taxon>Enterobacteriaceae</taxon>
        <taxon>Klebsiella/Raoultella group</taxon>
        <taxon>Klebsiella</taxon>
        <taxon>Klebsiella pneumoniae complex</taxon>
    </lineage>
</organism>
<dbReference type="Proteomes" id="UP000254387">
    <property type="component" value="Unassembled WGS sequence"/>
</dbReference>
<dbReference type="EMBL" id="UGLC01000003">
    <property type="protein sequence ID" value="STU47096.1"/>
    <property type="molecule type" value="Genomic_DNA"/>
</dbReference>
<evidence type="ECO:0000256" key="1">
    <source>
        <dbReference type="SAM" id="Phobius"/>
    </source>
</evidence>
<evidence type="ECO:0000313" key="4">
    <source>
        <dbReference type="EMBL" id="STW25785.1"/>
    </source>
</evidence>
<dbReference type="EMBL" id="UGMN01000002">
    <property type="protein sequence ID" value="STU78243.1"/>
    <property type="molecule type" value="Genomic_DNA"/>
</dbReference>
<keyword evidence="1" id="KW-0812">Transmembrane</keyword>
<sequence>MLSDDLARYGAVTMWVFAVYEKSLASPFINLLIKYKNLLKNMRSEQFEGGGKLEVCKNEHMKRMYGNVGGGG</sequence>
<evidence type="ECO:0000313" key="8">
    <source>
        <dbReference type="Proteomes" id="UP000254799"/>
    </source>
</evidence>
<gene>
    <name evidence="4" type="ORF">NCTC5051_05577</name>
    <name evidence="3" type="ORF">NCTC5053_00197</name>
    <name evidence="2" type="ORF">NCTC8849_05870</name>
    <name evidence="5" type="ORF">NCTC9617_07076</name>
</gene>
<name>A0A377Y8T1_KLEPN</name>
<accession>A0A377Y8T1</accession>
<evidence type="ECO:0000313" key="9">
    <source>
        <dbReference type="Proteomes" id="UP000255167"/>
    </source>
</evidence>
<reference evidence="6 7" key="1">
    <citation type="submission" date="2018-06" db="EMBL/GenBank/DDBJ databases">
        <authorList>
            <consortium name="Pathogen Informatics"/>
            <person name="Doyle S."/>
        </authorList>
    </citation>
    <scope>NUCLEOTIDE SEQUENCE [LARGE SCALE GENOMIC DNA]</scope>
    <source>
        <strain evidence="4 6">NCTC5051</strain>
        <strain evidence="3 7">NCTC5053</strain>
        <strain evidence="2 8">NCTC8849</strain>
        <strain evidence="5 9">NCTC9617</strain>
    </source>
</reference>
<protein>
    <submittedName>
        <fullName evidence="4">Uncharacterized protein</fullName>
    </submittedName>
</protein>
<dbReference type="Proteomes" id="UP000254799">
    <property type="component" value="Unassembled WGS sequence"/>
</dbReference>
<dbReference type="EMBL" id="UGNC01000008">
    <property type="protein sequence ID" value="STX08046.1"/>
    <property type="molecule type" value="Genomic_DNA"/>
</dbReference>
<keyword evidence="1" id="KW-0472">Membrane</keyword>